<dbReference type="GO" id="GO:0003755">
    <property type="term" value="F:peptidyl-prolyl cis-trans isomerase activity"/>
    <property type="evidence" value="ECO:0007669"/>
    <property type="project" value="UniProtKB-KW"/>
</dbReference>
<dbReference type="Pfam" id="PF00254">
    <property type="entry name" value="FKBP_C"/>
    <property type="match status" value="1"/>
</dbReference>
<dbReference type="PANTHER" id="PTHR43811">
    <property type="entry name" value="FKBP-TYPE PEPTIDYL-PROLYL CIS-TRANS ISOMERASE FKPA"/>
    <property type="match status" value="1"/>
</dbReference>
<dbReference type="PROSITE" id="PS51257">
    <property type="entry name" value="PROKAR_LIPOPROTEIN"/>
    <property type="match status" value="1"/>
</dbReference>
<evidence type="ECO:0000256" key="2">
    <source>
        <dbReference type="ARBA" id="ARBA00013194"/>
    </source>
</evidence>
<evidence type="ECO:0000256" key="3">
    <source>
        <dbReference type="ARBA" id="ARBA00023110"/>
    </source>
</evidence>
<protein>
    <recommendedName>
        <fullName evidence="2">peptidylprolyl isomerase</fullName>
        <ecNumber evidence="2">5.2.1.8</ecNumber>
    </recommendedName>
</protein>
<dbReference type="EC" id="5.2.1.8" evidence="2"/>
<gene>
    <name evidence="6" type="ORF">UFOPK1537_00526</name>
</gene>
<evidence type="ECO:0000259" key="5">
    <source>
        <dbReference type="PROSITE" id="PS50059"/>
    </source>
</evidence>
<sequence length="313" mass="31737">MHKSALALSAILLSVTLTGCSSATTLACDFSGGGAQVDSIEVAGEALSKPTVSFASPITSDGIQSRVVIPGDGTVFTGRNLIEFEFAGYNGGTGELLQETDFDGKNPAPGFFGPDSVPNFCSALVGAKEGSRVVALFPPADAHAGQGLPGLGVGATDSLVFIFDLSRVYLEKAEGSAVAAEAGMPSVVTTPEGVPGITIPSTDAPTELRIAPLLKGSGDIVKTGDLVTMHYSGFTWADGTKFDSSWDKGSPAQLEVSPGKLIDGFLSAVVGQTVGSQVLVVIPPELGYGEAGTGNIPPNATLIFVIDILGTSS</sequence>
<dbReference type="EMBL" id="CAEZSX010000066">
    <property type="protein sequence ID" value="CAB4554442.1"/>
    <property type="molecule type" value="Genomic_DNA"/>
</dbReference>
<organism evidence="6">
    <name type="scientific">freshwater metagenome</name>
    <dbReference type="NCBI Taxonomy" id="449393"/>
    <lineage>
        <taxon>unclassified sequences</taxon>
        <taxon>metagenomes</taxon>
        <taxon>ecological metagenomes</taxon>
    </lineage>
</organism>
<name>A0A6J6CSE3_9ZZZZ</name>
<feature type="domain" description="PPIase FKBP-type" evidence="5">
    <location>
        <begin position="224"/>
        <end position="312"/>
    </location>
</feature>
<comment type="catalytic activity">
    <reaction evidence="1">
        <text>[protein]-peptidylproline (omega=180) = [protein]-peptidylproline (omega=0)</text>
        <dbReference type="Rhea" id="RHEA:16237"/>
        <dbReference type="Rhea" id="RHEA-COMP:10747"/>
        <dbReference type="Rhea" id="RHEA-COMP:10748"/>
        <dbReference type="ChEBI" id="CHEBI:83833"/>
        <dbReference type="ChEBI" id="CHEBI:83834"/>
        <dbReference type="EC" id="5.2.1.8"/>
    </reaction>
</comment>
<evidence type="ECO:0000313" key="6">
    <source>
        <dbReference type="EMBL" id="CAB4554442.1"/>
    </source>
</evidence>
<dbReference type="SUPFAM" id="SSF54534">
    <property type="entry name" value="FKBP-like"/>
    <property type="match status" value="2"/>
</dbReference>
<dbReference type="AlphaFoldDB" id="A0A6J6CSE3"/>
<dbReference type="PANTHER" id="PTHR43811:SF19">
    <property type="entry name" value="39 KDA FK506-BINDING NUCLEAR PROTEIN"/>
    <property type="match status" value="1"/>
</dbReference>
<dbReference type="Gene3D" id="3.10.50.40">
    <property type="match status" value="1"/>
</dbReference>
<accession>A0A6J6CSE3</accession>
<reference evidence="6" key="1">
    <citation type="submission" date="2020-05" db="EMBL/GenBank/DDBJ databases">
        <authorList>
            <person name="Chiriac C."/>
            <person name="Salcher M."/>
            <person name="Ghai R."/>
            <person name="Kavagutti S V."/>
        </authorList>
    </citation>
    <scope>NUCLEOTIDE SEQUENCE</scope>
</reference>
<proteinExistence type="predicted"/>
<dbReference type="PROSITE" id="PS50059">
    <property type="entry name" value="FKBP_PPIASE"/>
    <property type="match status" value="1"/>
</dbReference>
<evidence type="ECO:0000256" key="1">
    <source>
        <dbReference type="ARBA" id="ARBA00000971"/>
    </source>
</evidence>
<dbReference type="InterPro" id="IPR001179">
    <property type="entry name" value="PPIase_FKBP_dom"/>
</dbReference>
<keyword evidence="4" id="KW-0413">Isomerase</keyword>
<dbReference type="InterPro" id="IPR046357">
    <property type="entry name" value="PPIase_dom_sf"/>
</dbReference>
<keyword evidence="3" id="KW-0697">Rotamase</keyword>
<evidence type="ECO:0000256" key="4">
    <source>
        <dbReference type="ARBA" id="ARBA00023235"/>
    </source>
</evidence>